<dbReference type="Proteomes" id="UP000663860">
    <property type="component" value="Unassembled WGS sequence"/>
</dbReference>
<feature type="signal peptide" evidence="1">
    <location>
        <begin position="1"/>
        <end position="22"/>
    </location>
</feature>
<keyword evidence="1" id="KW-0732">Signal</keyword>
<proteinExistence type="predicted"/>
<dbReference type="AlphaFoldDB" id="A0A815PCX5"/>
<comment type="caution">
    <text evidence="2">The sequence shown here is derived from an EMBL/GenBank/DDBJ whole genome shotgun (WGS) entry which is preliminary data.</text>
</comment>
<accession>A0A815PCX5</accession>
<evidence type="ECO:0000313" key="2">
    <source>
        <dbReference type="EMBL" id="CAF1447296.1"/>
    </source>
</evidence>
<protein>
    <submittedName>
        <fullName evidence="2">Uncharacterized protein</fullName>
    </submittedName>
</protein>
<reference evidence="2" key="1">
    <citation type="submission" date="2021-02" db="EMBL/GenBank/DDBJ databases">
        <authorList>
            <person name="Nowell W R."/>
        </authorList>
    </citation>
    <scope>NUCLEOTIDE SEQUENCE</scope>
</reference>
<dbReference type="EMBL" id="CAJNOE010001743">
    <property type="protein sequence ID" value="CAF1447296.1"/>
    <property type="molecule type" value="Genomic_DNA"/>
</dbReference>
<organism evidence="2 3">
    <name type="scientific">Adineta steineri</name>
    <dbReference type="NCBI Taxonomy" id="433720"/>
    <lineage>
        <taxon>Eukaryota</taxon>
        <taxon>Metazoa</taxon>
        <taxon>Spiralia</taxon>
        <taxon>Gnathifera</taxon>
        <taxon>Rotifera</taxon>
        <taxon>Eurotatoria</taxon>
        <taxon>Bdelloidea</taxon>
        <taxon>Adinetida</taxon>
        <taxon>Adinetidae</taxon>
        <taxon>Adineta</taxon>
    </lineage>
</organism>
<name>A0A815PCX5_9BILA</name>
<evidence type="ECO:0000256" key="1">
    <source>
        <dbReference type="SAM" id="SignalP"/>
    </source>
</evidence>
<feature type="chain" id="PRO_5032421591" evidence="1">
    <location>
        <begin position="23"/>
        <end position="256"/>
    </location>
</feature>
<gene>
    <name evidence="2" type="ORF">IZO911_LOCUS42151</name>
</gene>
<sequence>MMTSKCIIKALYFIMIFDQVKSNEPPLQCWKCEITVQSADKNGVFLDDCRGEFDFTQHTKEECDGKCWKSVDLIDTKRYENNSQIGLLLKHINQSKRKSSRRCFTANELVRASEMGVNTSDGCQQVKKDDTKMKEMSTTSGVNARSPAAIYSCLIRNNSDAEIDVQIKFAGIEDHHTEIADIELAKGEEERIDEKEFQHGESDGKYHKTVESIRVRRYDGSTMELTKPFDGVTSPKKDWIFEIDNDSIKSVDPNKK</sequence>
<evidence type="ECO:0000313" key="3">
    <source>
        <dbReference type="Proteomes" id="UP000663860"/>
    </source>
</evidence>